<protein>
    <submittedName>
        <fullName evidence="2">Uncharacterized protein</fullName>
    </submittedName>
</protein>
<dbReference type="OrthoDB" id="2640926at2759"/>
<evidence type="ECO:0000313" key="3">
    <source>
        <dbReference type="Proteomes" id="UP000053647"/>
    </source>
</evidence>
<dbReference type="EMBL" id="KN819342">
    <property type="protein sequence ID" value="KIJ14611.1"/>
    <property type="molecule type" value="Genomic_DNA"/>
</dbReference>
<dbReference type="Proteomes" id="UP000053647">
    <property type="component" value="Unassembled WGS sequence"/>
</dbReference>
<proteinExistence type="predicted"/>
<name>A0A0C9U643_PAXIN</name>
<reference evidence="2 3" key="1">
    <citation type="submission" date="2014-06" db="EMBL/GenBank/DDBJ databases">
        <authorList>
            <consortium name="DOE Joint Genome Institute"/>
            <person name="Kuo A."/>
            <person name="Kohler A."/>
            <person name="Nagy L.G."/>
            <person name="Floudas D."/>
            <person name="Copeland A."/>
            <person name="Barry K.W."/>
            <person name="Cichocki N."/>
            <person name="Veneault-Fourrey C."/>
            <person name="LaButti K."/>
            <person name="Lindquist E.A."/>
            <person name="Lipzen A."/>
            <person name="Lundell T."/>
            <person name="Morin E."/>
            <person name="Murat C."/>
            <person name="Sun H."/>
            <person name="Tunlid A."/>
            <person name="Henrissat B."/>
            <person name="Grigoriev I.V."/>
            <person name="Hibbett D.S."/>
            <person name="Martin F."/>
            <person name="Nordberg H.P."/>
            <person name="Cantor M.N."/>
            <person name="Hua S.X."/>
        </authorList>
    </citation>
    <scope>NUCLEOTIDE SEQUENCE [LARGE SCALE GENOMIC DNA]</scope>
    <source>
        <strain evidence="2 3">ATCC 200175</strain>
    </source>
</reference>
<evidence type="ECO:0000313" key="2">
    <source>
        <dbReference type="EMBL" id="KIJ14611.1"/>
    </source>
</evidence>
<sequence>MNQDNSLLPKYFDLYPQVLPPLTSKTMDALFSTPRNYTVRTWCDAILPLTPAQPSPIEYLLTDARHYKYRLNMVQHEYMLLYILRSAPFSPQTPHENLRYCMKVSRTIQVDETAGKPGRLARMGIFGPAIDEVEILPQGPLGANSQDRHHLLSELKWGLVAAPPITKISEILLYISNSKPTYNLFSTQCYFFSRAAYETFKGIYPPYEHRGKKFFKAGHFFCLAAGTPSAIEISEAIASFYSTLDSVERLKAIGDRGEGPEGSGGRLADKGKGPEGSGRRLVDRGVGTEGSGRLVGSGRGSQPAAEGLPQSISMPTGVHGPVLHMERMPGHLAVDFLARFVEGFRGSISMTITTDM</sequence>
<organism evidence="2 3">
    <name type="scientific">Paxillus involutus ATCC 200175</name>
    <dbReference type="NCBI Taxonomy" id="664439"/>
    <lineage>
        <taxon>Eukaryota</taxon>
        <taxon>Fungi</taxon>
        <taxon>Dikarya</taxon>
        <taxon>Basidiomycota</taxon>
        <taxon>Agaricomycotina</taxon>
        <taxon>Agaricomycetes</taxon>
        <taxon>Agaricomycetidae</taxon>
        <taxon>Boletales</taxon>
        <taxon>Paxilineae</taxon>
        <taxon>Paxillaceae</taxon>
        <taxon>Paxillus</taxon>
    </lineage>
</organism>
<dbReference type="AlphaFoldDB" id="A0A0C9U643"/>
<gene>
    <name evidence="2" type="ORF">PAXINDRAFT_12709</name>
</gene>
<reference evidence="3" key="2">
    <citation type="submission" date="2015-01" db="EMBL/GenBank/DDBJ databases">
        <title>Evolutionary Origins and Diversification of the Mycorrhizal Mutualists.</title>
        <authorList>
            <consortium name="DOE Joint Genome Institute"/>
            <consortium name="Mycorrhizal Genomics Consortium"/>
            <person name="Kohler A."/>
            <person name="Kuo A."/>
            <person name="Nagy L.G."/>
            <person name="Floudas D."/>
            <person name="Copeland A."/>
            <person name="Barry K.W."/>
            <person name="Cichocki N."/>
            <person name="Veneault-Fourrey C."/>
            <person name="LaButti K."/>
            <person name="Lindquist E.A."/>
            <person name="Lipzen A."/>
            <person name="Lundell T."/>
            <person name="Morin E."/>
            <person name="Murat C."/>
            <person name="Riley R."/>
            <person name="Ohm R."/>
            <person name="Sun H."/>
            <person name="Tunlid A."/>
            <person name="Henrissat B."/>
            <person name="Grigoriev I.V."/>
            <person name="Hibbett D.S."/>
            <person name="Martin F."/>
        </authorList>
    </citation>
    <scope>NUCLEOTIDE SEQUENCE [LARGE SCALE GENOMIC DNA]</scope>
    <source>
        <strain evidence="3">ATCC 200175</strain>
    </source>
</reference>
<evidence type="ECO:0000256" key="1">
    <source>
        <dbReference type="SAM" id="MobiDB-lite"/>
    </source>
</evidence>
<feature type="region of interest" description="Disordered" evidence="1">
    <location>
        <begin position="254"/>
        <end position="315"/>
    </location>
</feature>
<accession>A0A0C9U643</accession>
<feature type="compositionally biased region" description="Gly residues" evidence="1">
    <location>
        <begin position="287"/>
        <end position="299"/>
    </location>
</feature>
<keyword evidence="3" id="KW-1185">Reference proteome</keyword>
<dbReference type="HOGENOM" id="CLU_780971_0_0_1"/>
<feature type="compositionally biased region" description="Basic and acidic residues" evidence="1">
    <location>
        <begin position="267"/>
        <end position="283"/>
    </location>
</feature>